<dbReference type="RefSeq" id="WP_182543771.1">
    <property type="nucleotide sequence ID" value="NZ_JACGWZ010000002.1"/>
</dbReference>
<dbReference type="InterPro" id="IPR008274">
    <property type="entry name" value="AldOxase/xan_DH_MoCoBD1"/>
</dbReference>
<dbReference type="AlphaFoldDB" id="A0A839DYP8"/>
<keyword evidence="2 4" id="KW-0560">Oxidoreductase</keyword>
<accession>A0A839DYP8</accession>
<dbReference type="GO" id="GO:0005506">
    <property type="term" value="F:iron ion binding"/>
    <property type="evidence" value="ECO:0007669"/>
    <property type="project" value="InterPro"/>
</dbReference>
<evidence type="ECO:0000256" key="2">
    <source>
        <dbReference type="ARBA" id="ARBA00023002"/>
    </source>
</evidence>
<proteinExistence type="predicted"/>
<dbReference type="PANTHER" id="PTHR11908:SF132">
    <property type="entry name" value="ALDEHYDE OXIDASE 1-RELATED"/>
    <property type="match status" value="1"/>
</dbReference>
<gene>
    <name evidence="4" type="ORF">FHX42_001842</name>
</gene>
<dbReference type="SMART" id="SM01008">
    <property type="entry name" value="Ald_Xan_dh_C"/>
    <property type="match status" value="1"/>
</dbReference>
<dbReference type="Gene3D" id="3.90.1170.50">
    <property type="entry name" value="Aldehyde oxidase/xanthine dehydrogenase, a/b hammerhead"/>
    <property type="match status" value="1"/>
</dbReference>
<evidence type="ECO:0000259" key="3">
    <source>
        <dbReference type="SMART" id="SM01008"/>
    </source>
</evidence>
<protein>
    <submittedName>
        <fullName evidence="4">Xanthine dehydrogenase YagR molybdenum-binding subunit</fullName>
        <ecNumber evidence="4">1.17.1.4</ecNumber>
    </submittedName>
</protein>
<dbReference type="InterPro" id="IPR046867">
    <property type="entry name" value="AldOxase/xan_DH_MoCoBD2"/>
</dbReference>
<dbReference type="EMBL" id="JACGWZ010000002">
    <property type="protein sequence ID" value="MBA8824495.1"/>
    <property type="molecule type" value="Genomic_DNA"/>
</dbReference>
<feature type="domain" description="Aldehyde oxidase/xanthine dehydrogenase a/b hammerhead" evidence="3">
    <location>
        <begin position="22"/>
        <end position="126"/>
    </location>
</feature>
<dbReference type="Pfam" id="PF01315">
    <property type="entry name" value="Ald_Xan_dh_C"/>
    <property type="match status" value="1"/>
</dbReference>
<organism evidence="4 5">
    <name type="scientific">Halosaccharopolyspora lacisalsi</name>
    <dbReference type="NCBI Taxonomy" id="1000566"/>
    <lineage>
        <taxon>Bacteria</taxon>
        <taxon>Bacillati</taxon>
        <taxon>Actinomycetota</taxon>
        <taxon>Actinomycetes</taxon>
        <taxon>Pseudonocardiales</taxon>
        <taxon>Pseudonocardiaceae</taxon>
        <taxon>Halosaccharopolyspora</taxon>
    </lineage>
</organism>
<dbReference type="SUPFAM" id="SSF56003">
    <property type="entry name" value="Molybdenum cofactor-binding domain"/>
    <property type="match status" value="1"/>
</dbReference>
<keyword evidence="5" id="KW-1185">Reference proteome</keyword>
<dbReference type="EC" id="1.17.1.4" evidence="4"/>
<name>A0A839DYP8_9PSEU</name>
<dbReference type="InterPro" id="IPR016208">
    <property type="entry name" value="Ald_Oxase/xanthine_DH-like"/>
</dbReference>
<dbReference type="InterPro" id="IPR037165">
    <property type="entry name" value="AldOxase/xan_DH_Mopterin-bd_sf"/>
</dbReference>
<dbReference type="Pfam" id="PF20256">
    <property type="entry name" value="MoCoBD_2"/>
    <property type="match status" value="2"/>
</dbReference>
<evidence type="ECO:0000313" key="5">
    <source>
        <dbReference type="Proteomes" id="UP000569329"/>
    </source>
</evidence>
<dbReference type="InterPro" id="IPR000674">
    <property type="entry name" value="Ald_Oxase/Xan_DH_a/b"/>
</dbReference>
<dbReference type="Proteomes" id="UP000569329">
    <property type="component" value="Unassembled WGS sequence"/>
</dbReference>
<comment type="caution">
    <text evidence="4">The sequence shown here is derived from an EMBL/GenBank/DDBJ whole genome shotgun (WGS) entry which is preliminary data.</text>
</comment>
<dbReference type="Pfam" id="PF02738">
    <property type="entry name" value="MoCoBD_1"/>
    <property type="match status" value="1"/>
</dbReference>
<evidence type="ECO:0000256" key="1">
    <source>
        <dbReference type="ARBA" id="ARBA00022505"/>
    </source>
</evidence>
<dbReference type="SUPFAM" id="SSF54665">
    <property type="entry name" value="CO dehydrogenase molybdoprotein N-domain-like"/>
    <property type="match status" value="1"/>
</dbReference>
<dbReference type="Gene3D" id="3.30.365.10">
    <property type="entry name" value="Aldehyde oxidase/xanthine dehydrogenase, molybdopterin binding domain"/>
    <property type="match status" value="5"/>
</dbReference>
<reference evidence="4 5" key="1">
    <citation type="submission" date="2020-07" db="EMBL/GenBank/DDBJ databases">
        <title>Sequencing the genomes of 1000 actinobacteria strains.</title>
        <authorList>
            <person name="Klenk H.-P."/>
        </authorList>
    </citation>
    <scope>NUCLEOTIDE SEQUENCE [LARGE SCALE GENOMIC DNA]</scope>
    <source>
        <strain evidence="4 5">DSM 45975</strain>
    </source>
</reference>
<evidence type="ECO:0000313" key="4">
    <source>
        <dbReference type="EMBL" id="MBA8824495.1"/>
    </source>
</evidence>
<dbReference type="PANTHER" id="PTHR11908">
    <property type="entry name" value="XANTHINE DEHYDROGENASE"/>
    <property type="match status" value="1"/>
</dbReference>
<dbReference type="GO" id="GO:0004854">
    <property type="term" value="F:xanthine dehydrogenase activity"/>
    <property type="evidence" value="ECO:0007669"/>
    <property type="project" value="UniProtKB-EC"/>
</dbReference>
<sequence length="694" mass="73585">MTGVLNTVGAPLERLEGPAKVTGTATYAFEHRPDDPVYLHPLQATIARGRVTNIDTAAAESLEGVHTVLTHTNAERLASTPDSELAVLQSDEVGFRGQLIGAVLADTPETAHHAASLIGITYERHPHDAAFRDDSDVVYTHDGSNPMMSADLVHGDVDTALAAATFTLDATYTTPAEYNNPMEPHATIACWQDGELTLHDSNQGSHVVRAVVAPLLGVEPERVHVISPHVGGGFGAKGMPHSHVILVALAAKALPGRSVKCALTRQHMFSLVGYRPPTVQRIRLGADSEGRLTATGHDSLEQTARIKEFADQSANASRNMYVSPNRHITNRLAALDVPPGTWMRGPGETGGMYALETAMDEMAQVCGVDPIEFRLRNEPESDPSSGLPFSSRNLVACLREGAEKFGWRHRDPTPGVRREGDWLIGTGVAASTFPTLSFPGSMATIRCCSDGRYRVDIGASDLGTGARTALSQIAAEALEVSVEAVDLHLGSTTQPFASLAGGSAGTASWGSAIVHVARTFREEHGSTPEPGAETTATAPPNPAAGEYSMHAYGAQFAEVRVHADTGEIRVPRLLGVFAAGRIINPRTAHSQFLGGMTMGVSMALHEHSVTDERFGHVVNQDFAGYHIASNADIGSIEATWLDEYDPHVNPMGSKGIGEVGIVGTAAAVGNAAHHATGIRVRELPLTPDKFLISP</sequence>
<dbReference type="InterPro" id="IPR036856">
    <property type="entry name" value="Ald_Oxase/Xan_DH_a/b_sf"/>
</dbReference>
<keyword evidence="1" id="KW-0500">Molybdenum</keyword>